<dbReference type="AlphaFoldDB" id="A0A0D8JVZ6"/>
<sequence>MDPEPWHTPATKHRKPRRKILTSLDRRRICLYREKNPHVTQSEIGDAFGVDRSFQDFKPKGEISPAGRGNPVRGGDGPVSIRAADLGSADSEPTFESLTDRPTGPLLQASHSLLRQLEGEQEGLSIGSGKSIYFQPDLACYDGLRSGPGGPRPISTLVDAGNNSHLYSMEHTNTVLSQESRDTPMILCAHASGNIDWLKATHPVPANNIQSEGPEAHRVWEWGPTMAQQEGIGPNDALQYSFNGAPFSEPQSVLEDALVNVCDDLTCEVSPGPYPFSPVPQGTSSHCVISPQLNRCSIRAKVSHFED</sequence>
<reference evidence="3" key="2">
    <citation type="journal article" date="2010" name="Genome Res.">
        <title>Population genomic sequencing of Coccidioides fungi reveals recent hybridization and transposon control.</title>
        <authorList>
            <person name="Neafsey D.E."/>
            <person name="Barker B.M."/>
            <person name="Sharpton T.J."/>
            <person name="Stajich J.E."/>
            <person name="Park D.J."/>
            <person name="Whiston E."/>
            <person name="Hung C.-Y."/>
            <person name="McMahan C."/>
            <person name="White J."/>
            <person name="Sykes S."/>
            <person name="Heiman D."/>
            <person name="Young S."/>
            <person name="Zeng Q."/>
            <person name="Abouelleil A."/>
            <person name="Aftuck L."/>
            <person name="Bessette D."/>
            <person name="Brown A."/>
            <person name="FitzGerald M."/>
            <person name="Lui A."/>
            <person name="Macdonald J.P."/>
            <person name="Priest M."/>
            <person name="Orbach M.J."/>
            <person name="Galgiani J.N."/>
            <person name="Kirkland T.N."/>
            <person name="Cole G.T."/>
            <person name="Birren B.W."/>
            <person name="Henn M.R."/>
            <person name="Taylor J.W."/>
            <person name="Rounsley S.D."/>
        </authorList>
    </citation>
    <scope>GENOME REANNOTATION</scope>
    <source>
        <strain evidence="3">RS</strain>
    </source>
</reference>
<feature type="region of interest" description="Disordered" evidence="1">
    <location>
        <begin position="56"/>
        <end position="104"/>
    </location>
</feature>
<organism evidence="2 3">
    <name type="scientific">Coccidioides immitis (strain RS)</name>
    <name type="common">Valley fever fungus</name>
    <dbReference type="NCBI Taxonomy" id="246410"/>
    <lineage>
        <taxon>Eukaryota</taxon>
        <taxon>Fungi</taxon>
        <taxon>Dikarya</taxon>
        <taxon>Ascomycota</taxon>
        <taxon>Pezizomycotina</taxon>
        <taxon>Eurotiomycetes</taxon>
        <taxon>Eurotiomycetidae</taxon>
        <taxon>Onygenales</taxon>
        <taxon>Onygenaceae</taxon>
        <taxon>Coccidioides</taxon>
    </lineage>
</organism>
<dbReference type="VEuPathDB" id="FungiDB:CIMG_11121"/>
<keyword evidence="3" id="KW-1185">Reference proteome</keyword>
<reference evidence="3" key="1">
    <citation type="journal article" date="2009" name="Genome Res.">
        <title>Comparative genomic analyses of the human fungal pathogens Coccidioides and their relatives.</title>
        <authorList>
            <person name="Sharpton T.J."/>
            <person name="Stajich J.E."/>
            <person name="Rounsley S.D."/>
            <person name="Gardner M.J."/>
            <person name="Wortman J.R."/>
            <person name="Jordar V.S."/>
            <person name="Maiti R."/>
            <person name="Kodira C.D."/>
            <person name="Neafsey D.E."/>
            <person name="Zeng Q."/>
            <person name="Hung C.-Y."/>
            <person name="McMahan C."/>
            <person name="Muszewska A."/>
            <person name="Grynberg M."/>
            <person name="Mandel M.A."/>
            <person name="Kellner E.M."/>
            <person name="Barker B.M."/>
            <person name="Galgiani J.N."/>
            <person name="Orbach M.J."/>
            <person name="Kirkland T.N."/>
            <person name="Cole G.T."/>
            <person name="Henn M.R."/>
            <person name="Birren B.W."/>
            <person name="Taylor J.W."/>
        </authorList>
    </citation>
    <scope>NUCLEOTIDE SEQUENCE [LARGE SCALE GENOMIC DNA]</scope>
    <source>
        <strain evidence="3">RS</strain>
    </source>
</reference>
<accession>A0A0D8JVZ6</accession>
<evidence type="ECO:0000256" key="1">
    <source>
        <dbReference type="SAM" id="MobiDB-lite"/>
    </source>
</evidence>
<dbReference type="Proteomes" id="UP000001261">
    <property type="component" value="Unassembled WGS sequence"/>
</dbReference>
<dbReference type="GeneID" id="24163571"/>
<dbReference type="Gene3D" id="1.10.10.60">
    <property type="entry name" value="Homeodomain-like"/>
    <property type="match status" value="1"/>
</dbReference>
<dbReference type="EMBL" id="GG704916">
    <property type="protein sequence ID" value="KJF61500.1"/>
    <property type="molecule type" value="Genomic_DNA"/>
</dbReference>
<protein>
    <submittedName>
        <fullName evidence="2">Uncharacterized protein</fullName>
    </submittedName>
</protein>
<dbReference type="KEGG" id="cim:CIMG_11121"/>
<gene>
    <name evidence="2" type="ORF">CIMG_11121</name>
</gene>
<dbReference type="RefSeq" id="XP_012213667.1">
    <property type="nucleotide sequence ID" value="XM_012358244.1"/>
</dbReference>
<name>A0A0D8JVZ6_COCIM</name>
<evidence type="ECO:0000313" key="2">
    <source>
        <dbReference type="EMBL" id="KJF61500.1"/>
    </source>
</evidence>
<evidence type="ECO:0000313" key="3">
    <source>
        <dbReference type="Proteomes" id="UP000001261"/>
    </source>
</evidence>
<proteinExistence type="predicted"/>
<dbReference type="InParanoid" id="A0A0D8JVZ6"/>